<gene>
    <name evidence="2" type="ORF">SAMN04488133_1999</name>
</gene>
<evidence type="ECO:0000256" key="1">
    <source>
        <dbReference type="SAM" id="MobiDB-lite"/>
    </source>
</evidence>
<feature type="compositionally biased region" description="Gly residues" evidence="1">
    <location>
        <begin position="427"/>
        <end position="437"/>
    </location>
</feature>
<evidence type="ECO:0000313" key="2">
    <source>
        <dbReference type="EMBL" id="SEG35706.1"/>
    </source>
</evidence>
<evidence type="ECO:0008006" key="4">
    <source>
        <dbReference type="Google" id="ProtNLM"/>
    </source>
</evidence>
<dbReference type="InterPro" id="IPR009279">
    <property type="entry name" value="Portal_Mu"/>
</dbReference>
<evidence type="ECO:0000313" key="3">
    <source>
        <dbReference type="Proteomes" id="UP000236740"/>
    </source>
</evidence>
<organism evidence="2 3">
    <name type="scientific">Halobellus limi</name>
    <dbReference type="NCBI Taxonomy" id="699433"/>
    <lineage>
        <taxon>Archaea</taxon>
        <taxon>Methanobacteriati</taxon>
        <taxon>Methanobacteriota</taxon>
        <taxon>Stenosarchaea group</taxon>
        <taxon>Halobacteria</taxon>
        <taxon>Halobacteriales</taxon>
        <taxon>Haloferacaceae</taxon>
        <taxon>Halobellus</taxon>
    </lineage>
</organism>
<feature type="region of interest" description="Disordered" evidence="1">
    <location>
        <begin position="414"/>
        <end position="466"/>
    </location>
</feature>
<dbReference type="EMBL" id="FNVN01000002">
    <property type="protein sequence ID" value="SEG35706.1"/>
    <property type="molecule type" value="Genomic_DNA"/>
</dbReference>
<accession>A0A1H5ZJX6</accession>
<proteinExistence type="predicted"/>
<dbReference type="AlphaFoldDB" id="A0A1H5ZJX6"/>
<reference evidence="2 3" key="1">
    <citation type="submission" date="2016-10" db="EMBL/GenBank/DDBJ databases">
        <authorList>
            <person name="de Groot N.N."/>
        </authorList>
    </citation>
    <scope>NUCLEOTIDE SEQUENCE [LARGE SCALE GENOMIC DNA]</scope>
    <source>
        <strain evidence="2 3">CGMCC 1.10331</strain>
    </source>
</reference>
<dbReference type="Pfam" id="PF06074">
    <property type="entry name" value="Portal_Mu"/>
    <property type="match status" value="1"/>
</dbReference>
<sequence length="466" mass="51729">MVVSDDAKRRADFMLESPKAVVVRGQAAGGKPRPSEAPESQIDEFRAIRRTDPHVAEIINLIVDYIVGTGFNVAPANIPYTDEGQTPEEVADFKRLIEVSGFEGVLPEWVDVALTDGTAFLAVVVEDDVFKPKVLPTKAMSIQRDKFGNITGYEMDNPDAADPIEFGPFDLAILRFFPDVNSPWGHSLIEFIQEPVDMLRDMEIDMARFVATKAYPPIHFKCGTEDRPWHPDEITNWLNELRDIEPESMLATGHDVEHDVVGTTSTQSSAGMMNLEPVFKHLLQRIHAGMGVPPFLTGMDTDINRNTSVAVMPKFDRRIQRFRRILRHVIRYQVFVSILGHPTPEDYVEIPPDFEFGQHSSEEERLEAEMAIQLVNNGLLTREAAAERIGIDPETELPQEDELAEHIRIINELAGKGDNIQNPNGGSPSGTGGGTESGGRSVKGRQNPEKDTSGGESRPQGDVTQE</sequence>
<keyword evidence="3" id="KW-1185">Reference proteome</keyword>
<name>A0A1H5ZJX6_9EURY</name>
<protein>
    <recommendedName>
        <fullName evidence="4">Portal protein</fullName>
    </recommendedName>
</protein>
<dbReference type="Proteomes" id="UP000236740">
    <property type="component" value="Unassembled WGS sequence"/>
</dbReference>